<dbReference type="InterPro" id="IPR050625">
    <property type="entry name" value="ParA/MinD_ATPase"/>
</dbReference>
<proteinExistence type="predicted"/>
<dbReference type="GO" id="GO:0009898">
    <property type="term" value="C:cytoplasmic side of plasma membrane"/>
    <property type="evidence" value="ECO:0007669"/>
    <property type="project" value="TreeGrafter"/>
</dbReference>
<dbReference type="RefSeq" id="WP_284351137.1">
    <property type="nucleotide sequence ID" value="NZ_BRXS01000005.1"/>
</dbReference>
<dbReference type="GO" id="GO:0051782">
    <property type="term" value="P:negative regulation of cell division"/>
    <property type="evidence" value="ECO:0007669"/>
    <property type="project" value="TreeGrafter"/>
</dbReference>
<dbReference type="InterPro" id="IPR001789">
    <property type="entry name" value="Sig_transdc_resp-reg_receiver"/>
</dbReference>
<evidence type="ECO:0000259" key="4">
    <source>
        <dbReference type="PROSITE" id="PS50110"/>
    </source>
</evidence>
<keyword evidence="6" id="KW-1185">Reference proteome</keyword>
<sequence length="397" mass="41750">MQRKAVIVAGAAGPEAMVGGVLQRAGFSPALEVPTVAQALERLRDERVDLLVIPLQGPAAADLATLEREIARASSTFVLGTATAAEPDLILRAMRAGIHEFLVAPPSADDLTRAVDRMLRRARPEPSSRLAFAVYSAKGGLGTTSVALNLAFAFAQSVGTGRVALADYVVSGGDVGVMLNLRPAYDIGDLALKLAQLDASLLESFITRTPQGVAVLAASERPEALESVDGLAAGRILDELRTHFAITVVDCEHHPTDRTLTAMDAVDRILVVTQLNVAAVRSAQRTLQLFARLGYPDEKVAVVANRAQPSDLISPADAAKVLDRELFFRLPNDYRASEAALTRGLPVVAHDSNTALAKAYVALAAKLAGAEGAGDAPAARDAQSSSRFGRLLGIGRK</sequence>
<dbReference type="InterPro" id="IPR027417">
    <property type="entry name" value="P-loop_NTPase"/>
</dbReference>
<name>A0AA37V7I6_9BACT</name>
<organism evidence="5 6">
    <name type="scientific">Roseisolibacter agri</name>
    <dbReference type="NCBI Taxonomy" id="2014610"/>
    <lineage>
        <taxon>Bacteria</taxon>
        <taxon>Pseudomonadati</taxon>
        <taxon>Gemmatimonadota</taxon>
        <taxon>Gemmatimonadia</taxon>
        <taxon>Gemmatimonadales</taxon>
        <taxon>Gemmatimonadaceae</taxon>
        <taxon>Roseisolibacter</taxon>
    </lineage>
</organism>
<dbReference type="GO" id="GO:0016887">
    <property type="term" value="F:ATP hydrolysis activity"/>
    <property type="evidence" value="ECO:0007669"/>
    <property type="project" value="TreeGrafter"/>
</dbReference>
<dbReference type="PROSITE" id="PS50110">
    <property type="entry name" value="RESPONSE_REGULATORY"/>
    <property type="match status" value="1"/>
</dbReference>
<comment type="caution">
    <text evidence="3">Lacks conserved residue(s) required for the propagation of feature annotation.</text>
</comment>
<dbReference type="Gene3D" id="3.40.50.300">
    <property type="entry name" value="P-loop containing nucleotide triphosphate hydrolases"/>
    <property type="match status" value="1"/>
</dbReference>
<dbReference type="AlphaFoldDB" id="A0AA37V7I6"/>
<gene>
    <name evidence="5" type="ORF">rosag_31940</name>
</gene>
<dbReference type="SUPFAM" id="SSF52540">
    <property type="entry name" value="P-loop containing nucleoside triphosphate hydrolases"/>
    <property type="match status" value="1"/>
</dbReference>
<dbReference type="PANTHER" id="PTHR43384:SF6">
    <property type="entry name" value="SEPTUM SITE-DETERMINING PROTEIN MIND HOMOLOG, CHLOROPLASTIC"/>
    <property type="match status" value="1"/>
</dbReference>
<dbReference type="GO" id="GO:0000160">
    <property type="term" value="P:phosphorelay signal transduction system"/>
    <property type="evidence" value="ECO:0007669"/>
    <property type="project" value="InterPro"/>
</dbReference>
<accession>A0AA37V7I6</accession>
<dbReference type="EMBL" id="BRXS01000005">
    <property type="protein sequence ID" value="GLC26681.1"/>
    <property type="molecule type" value="Genomic_DNA"/>
</dbReference>
<feature type="domain" description="Response regulatory" evidence="4">
    <location>
        <begin position="4"/>
        <end position="119"/>
    </location>
</feature>
<reference evidence="5" key="1">
    <citation type="submission" date="2022-08" db="EMBL/GenBank/DDBJ databases">
        <title>Draft genome sequencing of Roseisolibacter agri AW1220.</title>
        <authorList>
            <person name="Tobiishi Y."/>
            <person name="Tonouchi A."/>
        </authorList>
    </citation>
    <scope>NUCLEOTIDE SEQUENCE</scope>
    <source>
        <strain evidence="5">AW1220</strain>
    </source>
</reference>
<keyword evidence="2" id="KW-0067">ATP-binding</keyword>
<dbReference type="GO" id="GO:0005524">
    <property type="term" value="F:ATP binding"/>
    <property type="evidence" value="ECO:0007669"/>
    <property type="project" value="UniProtKB-KW"/>
</dbReference>
<dbReference type="Proteomes" id="UP001161325">
    <property type="component" value="Unassembled WGS sequence"/>
</dbReference>
<dbReference type="Gene3D" id="3.40.50.2300">
    <property type="match status" value="1"/>
</dbReference>
<dbReference type="GO" id="GO:0005829">
    <property type="term" value="C:cytosol"/>
    <property type="evidence" value="ECO:0007669"/>
    <property type="project" value="TreeGrafter"/>
</dbReference>
<keyword evidence="1" id="KW-0547">Nucleotide-binding</keyword>
<protein>
    <submittedName>
        <fullName evidence="5">Transcriptional regulator</fullName>
    </submittedName>
</protein>
<evidence type="ECO:0000313" key="6">
    <source>
        <dbReference type="Proteomes" id="UP001161325"/>
    </source>
</evidence>
<evidence type="ECO:0000313" key="5">
    <source>
        <dbReference type="EMBL" id="GLC26681.1"/>
    </source>
</evidence>
<comment type="caution">
    <text evidence="5">The sequence shown here is derived from an EMBL/GenBank/DDBJ whole genome shotgun (WGS) entry which is preliminary data.</text>
</comment>
<evidence type="ECO:0000256" key="2">
    <source>
        <dbReference type="ARBA" id="ARBA00022840"/>
    </source>
</evidence>
<dbReference type="SUPFAM" id="SSF52172">
    <property type="entry name" value="CheY-like"/>
    <property type="match status" value="1"/>
</dbReference>
<evidence type="ECO:0000256" key="3">
    <source>
        <dbReference type="PROSITE-ProRule" id="PRU00169"/>
    </source>
</evidence>
<evidence type="ECO:0000256" key="1">
    <source>
        <dbReference type="ARBA" id="ARBA00022741"/>
    </source>
</evidence>
<dbReference type="PANTHER" id="PTHR43384">
    <property type="entry name" value="SEPTUM SITE-DETERMINING PROTEIN MIND HOMOLOG, CHLOROPLASTIC-RELATED"/>
    <property type="match status" value="1"/>
</dbReference>
<dbReference type="InterPro" id="IPR011006">
    <property type="entry name" value="CheY-like_superfamily"/>
</dbReference>